<protein>
    <recommendedName>
        <fullName evidence="15">Sulfide:quinone oxidoreductase, mitochondrial</fullName>
        <ecNumber evidence="14">1.8.5.8</ecNumber>
    </recommendedName>
    <alternativeName>
        <fullName evidence="16">Sulfide quinone oxidoreductase</fullName>
    </alternativeName>
</protein>
<dbReference type="GO" id="GO:0048038">
    <property type="term" value="F:quinone binding"/>
    <property type="evidence" value="ECO:0007669"/>
    <property type="project" value="UniProtKB-KW"/>
</dbReference>
<keyword evidence="6" id="KW-0809">Transit peptide</keyword>
<comment type="subcellular location">
    <subcellularLocation>
        <location evidence="2">Mitochondrion</location>
    </subcellularLocation>
</comment>
<keyword evidence="19" id="KW-1185">Reference proteome</keyword>
<dbReference type="OrthoDB" id="5376590at2759"/>
<evidence type="ECO:0000313" key="18">
    <source>
        <dbReference type="EnsemblMetazoa" id="XP_030856012"/>
    </source>
</evidence>
<dbReference type="InterPro" id="IPR036188">
    <property type="entry name" value="FAD/NAD-bd_sf"/>
</dbReference>
<dbReference type="PANTHER" id="PTHR10632:SF2">
    <property type="entry name" value="SULFIDE:QUINONE OXIDOREDUCTASE, MITOCHONDRIAL"/>
    <property type="match status" value="1"/>
</dbReference>
<dbReference type="OMA" id="YKPAFMY"/>
<accession>A0A7M7T5U2</accession>
<evidence type="ECO:0000256" key="1">
    <source>
        <dbReference type="ARBA" id="ARBA00001974"/>
    </source>
</evidence>
<reference evidence="19" key="1">
    <citation type="submission" date="2015-02" db="EMBL/GenBank/DDBJ databases">
        <title>Genome sequencing for Strongylocentrotus purpuratus.</title>
        <authorList>
            <person name="Murali S."/>
            <person name="Liu Y."/>
            <person name="Vee V."/>
            <person name="English A."/>
            <person name="Wang M."/>
            <person name="Skinner E."/>
            <person name="Han Y."/>
            <person name="Muzny D.M."/>
            <person name="Worley K.C."/>
            <person name="Gibbs R.A."/>
        </authorList>
    </citation>
    <scope>NUCLEOTIDE SEQUENCE</scope>
</reference>
<evidence type="ECO:0000256" key="13">
    <source>
        <dbReference type="ARBA" id="ARBA00060891"/>
    </source>
</evidence>
<dbReference type="PANTHER" id="PTHR10632">
    <property type="entry name" value="SULFIDE:QUINONE OXIDOREDUCTASE"/>
    <property type="match status" value="1"/>
</dbReference>
<dbReference type="GO" id="GO:0070221">
    <property type="term" value="P:sulfide oxidation, using sulfide:quinone oxidoreductase"/>
    <property type="evidence" value="ECO:0000318"/>
    <property type="project" value="GO_Central"/>
</dbReference>
<comment type="catalytic activity">
    <reaction evidence="9">
        <text>ubiquinone-10 + hydrogen sulfide + sulfite + 2 H(+) = ubiquinol-10 + thiosulfate</text>
        <dbReference type="Rhea" id="RHEA:38359"/>
        <dbReference type="ChEBI" id="CHEBI:15378"/>
        <dbReference type="ChEBI" id="CHEBI:17359"/>
        <dbReference type="ChEBI" id="CHEBI:29919"/>
        <dbReference type="ChEBI" id="CHEBI:33542"/>
        <dbReference type="ChEBI" id="CHEBI:46245"/>
        <dbReference type="ChEBI" id="CHEBI:64183"/>
    </reaction>
    <physiologicalReaction direction="left-to-right" evidence="9">
        <dbReference type="Rhea" id="RHEA:38360"/>
    </physiologicalReaction>
</comment>
<evidence type="ECO:0000256" key="12">
    <source>
        <dbReference type="ARBA" id="ARBA00059167"/>
    </source>
</evidence>
<sequence>MALCMKGILTSVSVIGRQIRTLNSTSSLKTKIWYSTAAKPAPQTSESPGPGPVAKKSYKFVIVGGGTGGLAAASFLSRKFGQGHVAVVEPAEHHFYQAMWTMVGGGIKTKEQSMRTMASVMPKKVDWKKDRAITFDPENNLITTESGTNLEYEYLVVAMGLQLNFHALKGLTEALAEDPMVCCNYSYDTVDKTYKALQNFKCGNAIFTFPNTPVKCAGAPQKVMYLTEDYFRKNGKRDQAEVMYITPQAVIFGPPKYAASLRKICEERDIKVHYKHTLVEIRHEKREADFQIEDGEILTFPYEMIHVPPPMGPPDVLKASPLVDETGFLTVNKTTCQHIKYPNIFGLGDCTDIPTSKTAAAVAAQTGTLKKTISSVMHGHKPQATVSELFLIYLLPIDMKIFSPFIYMHRKVRNDDALH</sequence>
<evidence type="ECO:0000256" key="11">
    <source>
        <dbReference type="ARBA" id="ARBA00052986"/>
    </source>
</evidence>
<dbReference type="EnsemblMetazoa" id="XM_031000151">
    <property type="protein sequence ID" value="XP_030856011"/>
    <property type="gene ID" value="LOC105446119"/>
</dbReference>
<dbReference type="RefSeq" id="XP_030856011.1">
    <property type="nucleotide sequence ID" value="XM_031000151.1"/>
</dbReference>
<dbReference type="EnsemblMetazoa" id="XM_031000152">
    <property type="protein sequence ID" value="XP_030856012"/>
    <property type="gene ID" value="LOC105446119"/>
</dbReference>
<comment type="catalytic activity">
    <reaction evidence="10">
        <text>ubiquinone-10 + hydrogen sulfide + glutathione + H(+) = S-sulfanylglutathione + ubiquinol-10</text>
        <dbReference type="Rhea" id="RHEA:62608"/>
        <dbReference type="ChEBI" id="CHEBI:15378"/>
        <dbReference type="ChEBI" id="CHEBI:29919"/>
        <dbReference type="ChEBI" id="CHEBI:46245"/>
        <dbReference type="ChEBI" id="CHEBI:57925"/>
        <dbReference type="ChEBI" id="CHEBI:58905"/>
        <dbReference type="ChEBI" id="CHEBI:64183"/>
    </reaction>
    <physiologicalReaction direction="left-to-right" evidence="10">
        <dbReference type="Rhea" id="RHEA:62609"/>
    </physiologicalReaction>
</comment>
<name>A0A7M7T5U2_STRPU</name>
<dbReference type="GO" id="GO:0071949">
    <property type="term" value="F:FAD binding"/>
    <property type="evidence" value="ECO:0000318"/>
    <property type="project" value="GO_Central"/>
</dbReference>
<dbReference type="GO" id="GO:0106436">
    <property type="term" value="F:glutathione-dependent sulfide quinone oxidoreductase activity"/>
    <property type="evidence" value="ECO:0007669"/>
    <property type="project" value="UniProtKB-EC"/>
</dbReference>
<dbReference type="GeneID" id="105446119"/>
<dbReference type="KEGG" id="spu:105446119"/>
<evidence type="ECO:0000256" key="10">
    <source>
        <dbReference type="ARBA" id="ARBA00052810"/>
    </source>
</evidence>
<comment type="similarity">
    <text evidence="13">Belongs to the SQRD family.</text>
</comment>
<evidence type="ECO:0000256" key="9">
    <source>
        <dbReference type="ARBA" id="ARBA00051038"/>
    </source>
</evidence>
<reference evidence="18" key="2">
    <citation type="submission" date="2021-01" db="UniProtKB">
        <authorList>
            <consortium name="EnsemblMetazoa"/>
        </authorList>
    </citation>
    <scope>IDENTIFICATION</scope>
</reference>
<proteinExistence type="inferred from homology"/>
<evidence type="ECO:0000256" key="15">
    <source>
        <dbReference type="ARBA" id="ARBA00070160"/>
    </source>
</evidence>
<evidence type="ECO:0000259" key="17">
    <source>
        <dbReference type="Pfam" id="PF07992"/>
    </source>
</evidence>
<dbReference type="FunCoup" id="A0A7M7T5U2">
    <property type="interactions" value="713"/>
</dbReference>
<evidence type="ECO:0000256" key="5">
    <source>
        <dbReference type="ARBA" id="ARBA00022827"/>
    </source>
</evidence>
<evidence type="ECO:0000256" key="7">
    <source>
        <dbReference type="ARBA" id="ARBA00023002"/>
    </source>
</evidence>
<dbReference type="Gene3D" id="3.50.50.60">
    <property type="entry name" value="FAD/NAD(P)-binding domain"/>
    <property type="match status" value="2"/>
</dbReference>
<keyword evidence="7" id="KW-0560">Oxidoreductase</keyword>
<keyword evidence="3" id="KW-0285">Flavoprotein</keyword>
<comment type="catalytic activity">
    <reaction evidence="11">
        <text>a quinone + hydrogen sulfide + glutathione + H(+) = S-sulfanylglutathione + a quinol</text>
        <dbReference type="Rhea" id="RHEA:55156"/>
        <dbReference type="ChEBI" id="CHEBI:15378"/>
        <dbReference type="ChEBI" id="CHEBI:24646"/>
        <dbReference type="ChEBI" id="CHEBI:29919"/>
        <dbReference type="ChEBI" id="CHEBI:57925"/>
        <dbReference type="ChEBI" id="CHEBI:58905"/>
        <dbReference type="ChEBI" id="CHEBI:132124"/>
        <dbReference type="EC" id="1.8.5.8"/>
    </reaction>
    <physiologicalReaction direction="left-to-right" evidence="11">
        <dbReference type="Rhea" id="RHEA:55157"/>
    </physiologicalReaction>
</comment>
<dbReference type="InterPro" id="IPR023753">
    <property type="entry name" value="FAD/NAD-binding_dom"/>
</dbReference>
<evidence type="ECO:0000256" key="14">
    <source>
        <dbReference type="ARBA" id="ARBA00066447"/>
    </source>
</evidence>
<dbReference type="AlphaFoldDB" id="A0A7M7T5U2"/>
<evidence type="ECO:0000256" key="3">
    <source>
        <dbReference type="ARBA" id="ARBA00022630"/>
    </source>
</evidence>
<dbReference type="EC" id="1.8.5.8" evidence="14"/>
<feature type="domain" description="FAD/NAD(P)-binding" evidence="17">
    <location>
        <begin position="58"/>
        <end position="172"/>
    </location>
</feature>
<dbReference type="Proteomes" id="UP000007110">
    <property type="component" value="Unassembled WGS sequence"/>
</dbReference>
<evidence type="ECO:0000256" key="8">
    <source>
        <dbReference type="ARBA" id="ARBA00023128"/>
    </source>
</evidence>
<keyword evidence="8" id="KW-0496">Mitochondrion</keyword>
<dbReference type="CTD" id="58472"/>
<organism evidence="18 19">
    <name type="scientific">Strongylocentrotus purpuratus</name>
    <name type="common">Purple sea urchin</name>
    <dbReference type="NCBI Taxonomy" id="7668"/>
    <lineage>
        <taxon>Eukaryota</taxon>
        <taxon>Metazoa</taxon>
        <taxon>Echinodermata</taxon>
        <taxon>Eleutherozoa</taxon>
        <taxon>Echinozoa</taxon>
        <taxon>Echinoidea</taxon>
        <taxon>Euechinoidea</taxon>
        <taxon>Echinacea</taxon>
        <taxon>Camarodonta</taxon>
        <taxon>Echinidea</taxon>
        <taxon>Strongylocentrotidae</taxon>
        <taxon>Strongylocentrotus</taxon>
    </lineage>
</organism>
<evidence type="ECO:0000256" key="4">
    <source>
        <dbReference type="ARBA" id="ARBA00022719"/>
    </source>
</evidence>
<keyword evidence="5" id="KW-0274">FAD</keyword>
<dbReference type="Pfam" id="PF07992">
    <property type="entry name" value="Pyr_redox_2"/>
    <property type="match status" value="1"/>
</dbReference>
<evidence type="ECO:0000256" key="16">
    <source>
        <dbReference type="ARBA" id="ARBA00082958"/>
    </source>
</evidence>
<evidence type="ECO:0000256" key="6">
    <source>
        <dbReference type="ARBA" id="ARBA00022946"/>
    </source>
</evidence>
<dbReference type="InParanoid" id="A0A7M7T5U2"/>
<evidence type="ECO:0000256" key="2">
    <source>
        <dbReference type="ARBA" id="ARBA00004173"/>
    </source>
</evidence>
<dbReference type="GO" id="GO:0070224">
    <property type="term" value="F:sulfide:quinone oxidoreductase activity"/>
    <property type="evidence" value="ECO:0000318"/>
    <property type="project" value="GO_Central"/>
</dbReference>
<dbReference type="GO" id="GO:0005739">
    <property type="term" value="C:mitochondrion"/>
    <property type="evidence" value="ECO:0000318"/>
    <property type="project" value="GO_Central"/>
</dbReference>
<dbReference type="InterPro" id="IPR015904">
    <property type="entry name" value="Sulphide_quinone_reductase"/>
</dbReference>
<keyword evidence="4" id="KW-0874">Quinone</keyword>
<comment type="function">
    <text evidence="12">Catalyzes the oxidation of hydrogen sulfide with the help of a quinone, such as ubiquinone-10, giving rise to thiosulfate and ultimately to sulfane (molecular sulfur) atoms. Requires an additional electron acceptor; can use sulfite, sulfide or cyanide (in vitro). It is believed the in vivo electron acceptor is glutathione.</text>
</comment>
<dbReference type="FunFam" id="3.50.50.60:FF:000034">
    <property type="entry name" value="sulfide:quinone oxidoreductase, mitochondrial"/>
    <property type="match status" value="1"/>
</dbReference>
<dbReference type="RefSeq" id="XP_030856012.1">
    <property type="nucleotide sequence ID" value="XM_031000152.1"/>
</dbReference>
<dbReference type="SUPFAM" id="SSF51905">
    <property type="entry name" value="FAD/NAD(P)-binding domain"/>
    <property type="match status" value="1"/>
</dbReference>
<comment type="cofactor">
    <cofactor evidence="1">
        <name>FAD</name>
        <dbReference type="ChEBI" id="CHEBI:57692"/>
    </cofactor>
</comment>
<evidence type="ECO:0000313" key="19">
    <source>
        <dbReference type="Proteomes" id="UP000007110"/>
    </source>
</evidence>